<gene>
    <name evidence="4" type="ORF">TGAMA5MH_07807</name>
</gene>
<comment type="caution">
    <text evidence="4">The sequence shown here is derived from an EMBL/GenBank/DDBJ whole genome shotgun (WGS) entry which is preliminary data.</text>
</comment>
<evidence type="ECO:0008006" key="6">
    <source>
        <dbReference type="Google" id="ProtNLM"/>
    </source>
</evidence>
<dbReference type="Proteomes" id="UP000236546">
    <property type="component" value="Unassembled WGS sequence"/>
</dbReference>
<dbReference type="EMBL" id="MTYH01000071">
    <property type="protein sequence ID" value="PNP40278.1"/>
    <property type="molecule type" value="Genomic_DNA"/>
</dbReference>
<organism evidence="4 5">
    <name type="scientific">Trichoderma gamsii</name>
    <dbReference type="NCBI Taxonomy" id="398673"/>
    <lineage>
        <taxon>Eukaryota</taxon>
        <taxon>Fungi</taxon>
        <taxon>Dikarya</taxon>
        <taxon>Ascomycota</taxon>
        <taxon>Pezizomycotina</taxon>
        <taxon>Sordariomycetes</taxon>
        <taxon>Hypocreomycetidae</taxon>
        <taxon>Hypocreales</taxon>
        <taxon>Hypocreaceae</taxon>
        <taxon>Trichoderma</taxon>
    </lineage>
</organism>
<dbReference type="CDD" id="cd05233">
    <property type="entry name" value="SDR_c"/>
    <property type="match status" value="1"/>
</dbReference>
<comment type="similarity">
    <text evidence="1">Belongs to the short-chain dehydrogenases/reductases (SDR) family.</text>
</comment>
<dbReference type="OrthoDB" id="37659at2759"/>
<dbReference type="InterPro" id="IPR020904">
    <property type="entry name" value="Sc_DH/Rdtase_CS"/>
</dbReference>
<evidence type="ECO:0000256" key="3">
    <source>
        <dbReference type="ARBA" id="ARBA00023002"/>
    </source>
</evidence>
<reference evidence="4 5" key="1">
    <citation type="submission" date="2017-02" db="EMBL/GenBank/DDBJ databases">
        <title>Genomes of Trichoderma spp. with biocontrol activity.</title>
        <authorList>
            <person name="Gardiner D."/>
            <person name="Kazan K."/>
            <person name="Vos C."/>
            <person name="Harvey P."/>
        </authorList>
    </citation>
    <scope>NUCLEOTIDE SEQUENCE [LARGE SCALE GENOMIC DNA]</scope>
    <source>
        <strain evidence="4 5">A5MH</strain>
    </source>
</reference>
<dbReference type="InterPro" id="IPR036291">
    <property type="entry name" value="NAD(P)-bd_dom_sf"/>
</dbReference>
<dbReference type="PANTHER" id="PTHR43618:SF2">
    <property type="entry name" value="CHAIN DEHYDROGENASE, PUTATIVE (AFU_ORTHOLOGUE AFUA_6G06930)-RELATED"/>
    <property type="match status" value="1"/>
</dbReference>
<dbReference type="AlphaFoldDB" id="A0A2K0T427"/>
<proteinExistence type="inferred from homology"/>
<keyword evidence="3" id="KW-0560">Oxidoreductase</keyword>
<dbReference type="PROSITE" id="PS00061">
    <property type="entry name" value="ADH_SHORT"/>
    <property type="match status" value="1"/>
</dbReference>
<evidence type="ECO:0000313" key="5">
    <source>
        <dbReference type="Proteomes" id="UP000236546"/>
    </source>
</evidence>
<dbReference type="GO" id="GO:0016491">
    <property type="term" value="F:oxidoreductase activity"/>
    <property type="evidence" value="ECO:0007669"/>
    <property type="project" value="UniProtKB-KW"/>
</dbReference>
<dbReference type="PRINTS" id="PR00081">
    <property type="entry name" value="GDHRDH"/>
</dbReference>
<dbReference type="Pfam" id="PF13561">
    <property type="entry name" value="adh_short_C2"/>
    <property type="match status" value="1"/>
</dbReference>
<dbReference type="SUPFAM" id="SSF51735">
    <property type="entry name" value="NAD(P)-binding Rossmann-fold domains"/>
    <property type="match status" value="1"/>
</dbReference>
<evidence type="ECO:0000256" key="1">
    <source>
        <dbReference type="ARBA" id="ARBA00006484"/>
    </source>
</evidence>
<evidence type="ECO:0000256" key="2">
    <source>
        <dbReference type="ARBA" id="ARBA00022857"/>
    </source>
</evidence>
<name>A0A2K0T427_9HYPO</name>
<sequence length="254" mass="27372">MPYSLKGRNVLVTAGSRGLGAIICKKFAEEGANVAINYISNSAAAEELADTLTKEYSTKIFIVQGDAEKREDNVRIVQETVKNLGGLDVIVANAGWTKLSKFGDLHALNDDEWNKCWAVNVMSHLQLMQEAAPIFNANSEGGVYLITSSISGISNRGSSMAYSVTKAAGLQLMKNLALTQGPKIRVNAILPGLMLTEWGQRFGPEMIEKVKSASTLKRETDLDDTADVFISAAKNSSMTGQEIVIDSGLTMGTY</sequence>
<keyword evidence="2" id="KW-0521">NADP</keyword>
<evidence type="ECO:0000313" key="4">
    <source>
        <dbReference type="EMBL" id="PNP40278.1"/>
    </source>
</evidence>
<dbReference type="PANTHER" id="PTHR43618">
    <property type="entry name" value="7-ALPHA-HYDROXYSTEROID DEHYDROGENASE"/>
    <property type="match status" value="1"/>
</dbReference>
<dbReference type="InterPro" id="IPR052178">
    <property type="entry name" value="Sec_Metab_Biosynth_SDR"/>
</dbReference>
<dbReference type="InterPro" id="IPR002347">
    <property type="entry name" value="SDR_fam"/>
</dbReference>
<accession>A0A2K0T427</accession>
<dbReference type="Gene3D" id="3.40.50.720">
    <property type="entry name" value="NAD(P)-binding Rossmann-like Domain"/>
    <property type="match status" value="1"/>
</dbReference>
<protein>
    <recommendedName>
        <fullName evidence="6">Short chain dehydrogenase</fullName>
    </recommendedName>
</protein>